<feature type="region of interest" description="Disordered" evidence="1">
    <location>
        <begin position="122"/>
        <end position="158"/>
    </location>
</feature>
<dbReference type="EMBL" id="FOCX01000014">
    <property type="protein sequence ID" value="SEO56736.1"/>
    <property type="molecule type" value="Genomic_DNA"/>
</dbReference>
<accession>A0A1H8QRS4</accession>
<feature type="compositionally biased region" description="Polar residues" evidence="1">
    <location>
        <begin position="126"/>
        <end position="158"/>
    </location>
</feature>
<evidence type="ECO:0000313" key="2">
    <source>
        <dbReference type="EMBL" id="SEO56736.1"/>
    </source>
</evidence>
<dbReference type="AlphaFoldDB" id="A0A1H8QRS4"/>
<reference evidence="3" key="1">
    <citation type="submission" date="2016-10" db="EMBL/GenBank/DDBJ databases">
        <authorList>
            <person name="Varghese N."/>
            <person name="Submissions S."/>
        </authorList>
    </citation>
    <scope>NUCLEOTIDE SEQUENCE [LARGE SCALE GENOMIC DNA]</scope>
    <source>
        <strain evidence="3">IBRC-M 10043</strain>
    </source>
</reference>
<evidence type="ECO:0000256" key="1">
    <source>
        <dbReference type="SAM" id="MobiDB-lite"/>
    </source>
</evidence>
<name>A0A1H8QRS4_9EURY</name>
<sequence>MVNRRTVLGGIAGAASLAGCILPTPEDEDLVLRNEDESNHRVAVECTKSEETGECYKFEGPVTESLGPGESSQAEEVFSVTDYNYYLLLSVAVDGTVVTETRTDPTSGGVRVVVDGPQEVHVSPSHPVTISRTPNGTVMNGTDEANTTDVSLETSDRR</sequence>
<evidence type="ECO:0000313" key="3">
    <source>
        <dbReference type="Proteomes" id="UP000198775"/>
    </source>
</evidence>
<organism evidence="2 3">
    <name type="scientific">Halorientalis persicus</name>
    <dbReference type="NCBI Taxonomy" id="1367881"/>
    <lineage>
        <taxon>Archaea</taxon>
        <taxon>Methanobacteriati</taxon>
        <taxon>Methanobacteriota</taxon>
        <taxon>Stenosarchaea group</taxon>
        <taxon>Halobacteria</taxon>
        <taxon>Halobacteriales</taxon>
        <taxon>Haloarculaceae</taxon>
        <taxon>Halorientalis</taxon>
    </lineage>
</organism>
<gene>
    <name evidence="2" type="ORF">SAMN05216388_101484</name>
</gene>
<dbReference type="RefSeq" id="WP_092661574.1">
    <property type="nucleotide sequence ID" value="NZ_FOCX01000014.1"/>
</dbReference>
<keyword evidence="3" id="KW-1185">Reference proteome</keyword>
<proteinExistence type="predicted"/>
<dbReference type="Proteomes" id="UP000198775">
    <property type="component" value="Unassembled WGS sequence"/>
</dbReference>
<dbReference type="PROSITE" id="PS51257">
    <property type="entry name" value="PROKAR_LIPOPROTEIN"/>
    <property type="match status" value="1"/>
</dbReference>
<protein>
    <submittedName>
        <fullName evidence="2">Uncharacterized protein</fullName>
    </submittedName>
</protein>
<dbReference type="OrthoDB" id="376473at2157"/>